<keyword evidence="2 6" id="KW-0378">Hydrolase</keyword>
<keyword evidence="3 6" id="KW-0347">Helicase</keyword>
<dbReference type="PANTHER" id="PTHR11274">
    <property type="entry name" value="RAD25/XP-B DNA REPAIR HELICASE"/>
    <property type="match status" value="1"/>
</dbReference>
<dbReference type="InterPro" id="IPR032438">
    <property type="entry name" value="ERCC3_RAD25_C"/>
</dbReference>
<evidence type="ECO:0000256" key="2">
    <source>
        <dbReference type="ARBA" id="ARBA00022801"/>
    </source>
</evidence>
<feature type="domain" description="ERCC3/RAD25/XPB helicase C-terminal" evidence="5">
    <location>
        <begin position="36"/>
        <end position="144"/>
    </location>
</feature>
<evidence type="ECO:0000313" key="7">
    <source>
        <dbReference type="Proteomes" id="UP001642405"/>
    </source>
</evidence>
<sequence>MAGLIILNEEEDADHDKEAVYLFEVADHGIETNALIGDASLDLPAATCLIQVSLHYGSRRQEAQRLGCISRAKRRNDEGLNAFFYSSRRQAFLVAQGYAFKVIAQLQDIDKTPGLAFTTARQQLQEVLVEREELMEDKIDDNNLWEKTRGRSVKRLPRARRTAGTRGELSGGQGMAYIEQKHVCQQDAQEVGQEGREQCVL</sequence>
<evidence type="ECO:0000256" key="1">
    <source>
        <dbReference type="ARBA" id="ARBA00022741"/>
    </source>
</evidence>
<proteinExistence type="predicted"/>
<dbReference type="EC" id="3.6.4.12" evidence="6"/>
<name>A0ABP0BMT4_9PEZI</name>
<protein>
    <submittedName>
        <fullName evidence="6">DNA repair helicase RAD25</fullName>
        <ecNumber evidence="6">3.6.4.12</ecNumber>
    </submittedName>
</protein>
<dbReference type="GO" id="GO:0003678">
    <property type="term" value="F:DNA helicase activity"/>
    <property type="evidence" value="ECO:0007669"/>
    <property type="project" value="UniProtKB-EC"/>
</dbReference>
<dbReference type="InterPro" id="IPR027417">
    <property type="entry name" value="P-loop_NTPase"/>
</dbReference>
<reference evidence="6 7" key="1">
    <citation type="submission" date="2024-01" db="EMBL/GenBank/DDBJ databases">
        <authorList>
            <person name="Allen C."/>
            <person name="Tagirdzhanova G."/>
        </authorList>
    </citation>
    <scope>NUCLEOTIDE SEQUENCE [LARGE SCALE GENOMIC DNA]</scope>
</reference>
<dbReference type="Gene3D" id="3.40.50.300">
    <property type="entry name" value="P-loop containing nucleotide triphosphate hydrolases"/>
    <property type="match status" value="1"/>
</dbReference>
<gene>
    <name evidence="6" type="primary">SSL2_3</name>
    <name evidence="6" type="ORF">SCUCBS95973_004330</name>
</gene>
<dbReference type="PANTHER" id="PTHR11274:SF0">
    <property type="entry name" value="GENERAL TRANSCRIPTION AND DNA REPAIR FACTOR IIH HELICASE SUBUNIT XPB"/>
    <property type="match status" value="1"/>
</dbReference>
<comment type="caution">
    <text evidence="6">The sequence shown here is derived from an EMBL/GenBank/DDBJ whole genome shotgun (WGS) entry which is preliminary data.</text>
</comment>
<evidence type="ECO:0000313" key="6">
    <source>
        <dbReference type="EMBL" id="CAK7220948.1"/>
    </source>
</evidence>
<keyword evidence="4" id="KW-0067">ATP-binding</keyword>
<dbReference type="EMBL" id="CAWUHB010000021">
    <property type="protein sequence ID" value="CAK7220948.1"/>
    <property type="molecule type" value="Genomic_DNA"/>
</dbReference>
<accession>A0ABP0BMT4</accession>
<dbReference type="InterPro" id="IPR050615">
    <property type="entry name" value="ATP-dep_DNA_Helicase"/>
</dbReference>
<evidence type="ECO:0000256" key="3">
    <source>
        <dbReference type="ARBA" id="ARBA00022806"/>
    </source>
</evidence>
<dbReference type="GO" id="GO:0016787">
    <property type="term" value="F:hydrolase activity"/>
    <property type="evidence" value="ECO:0007669"/>
    <property type="project" value="UniProtKB-KW"/>
</dbReference>
<organism evidence="6 7">
    <name type="scientific">Sporothrix curviconia</name>
    <dbReference type="NCBI Taxonomy" id="1260050"/>
    <lineage>
        <taxon>Eukaryota</taxon>
        <taxon>Fungi</taxon>
        <taxon>Dikarya</taxon>
        <taxon>Ascomycota</taxon>
        <taxon>Pezizomycotina</taxon>
        <taxon>Sordariomycetes</taxon>
        <taxon>Sordariomycetidae</taxon>
        <taxon>Ophiostomatales</taxon>
        <taxon>Ophiostomataceae</taxon>
        <taxon>Sporothrix</taxon>
    </lineage>
</organism>
<evidence type="ECO:0000259" key="5">
    <source>
        <dbReference type="Pfam" id="PF16203"/>
    </source>
</evidence>
<dbReference type="Pfam" id="PF16203">
    <property type="entry name" value="ERCC3_RAD25_C"/>
    <property type="match status" value="1"/>
</dbReference>
<dbReference type="Proteomes" id="UP001642405">
    <property type="component" value="Unassembled WGS sequence"/>
</dbReference>
<keyword evidence="7" id="KW-1185">Reference proteome</keyword>
<evidence type="ECO:0000256" key="4">
    <source>
        <dbReference type="ARBA" id="ARBA00022840"/>
    </source>
</evidence>
<keyword evidence="1" id="KW-0547">Nucleotide-binding</keyword>